<dbReference type="InterPro" id="IPR002818">
    <property type="entry name" value="DJ-1/PfpI"/>
</dbReference>
<evidence type="ECO:0000256" key="1">
    <source>
        <dbReference type="ARBA" id="ARBA00023015"/>
    </source>
</evidence>
<evidence type="ECO:0000313" key="4">
    <source>
        <dbReference type="EMBL" id="PXX12518.1"/>
    </source>
</evidence>
<comment type="caution">
    <text evidence="4">The sequence shown here is derived from an EMBL/GenBank/DDBJ whole genome shotgun (WGS) entry which is preliminary data.</text>
</comment>
<dbReference type="RefSeq" id="WP_110328504.1">
    <property type="nucleotide sequence ID" value="NZ_QJJV01000017.1"/>
</dbReference>
<dbReference type="SUPFAM" id="SSF52317">
    <property type="entry name" value="Class I glutamine amidotransferase-like"/>
    <property type="match status" value="1"/>
</dbReference>
<dbReference type="Gene3D" id="3.40.50.880">
    <property type="match status" value="1"/>
</dbReference>
<evidence type="ECO:0000256" key="2">
    <source>
        <dbReference type="ARBA" id="ARBA00023163"/>
    </source>
</evidence>
<dbReference type="InterPro" id="IPR009057">
    <property type="entry name" value="Homeodomain-like_sf"/>
</dbReference>
<protein>
    <submittedName>
        <fullName evidence="4">Transcriptional regulator GlxA family with amidase domain</fullName>
    </submittedName>
</protein>
<dbReference type="InterPro" id="IPR052158">
    <property type="entry name" value="INH-QAR"/>
</dbReference>
<dbReference type="Pfam" id="PF12833">
    <property type="entry name" value="HTH_18"/>
    <property type="match status" value="1"/>
</dbReference>
<gene>
    <name evidence="4" type="ORF">C7400_117122</name>
</gene>
<dbReference type="Pfam" id="PF01965">
    <property type="entry name" value="DJ-1_PfpI"/>
    <property type="match status" value="1"/>
</dbReference>
<dbReference type="PANTHER" id="PTHR43130">
    <property type="entry name" value="ARAC-FAMILY TRANSCRIPTIONAL REGULATOR"/>
    <property type="match status" value="1"/>
</dbReference>
<dbReference type="Proteomes" id="UP000247515">
    <property type="component" value="Unassembled WGS sequence"/>
</dbReference>
<keyword evidence="2" id="KW-0804">Transcription</keyword>
<dbReference type="InterPro" id="IPR018060">
    <property type="entry name" value="HTH_AraC"/>
</dbReference>
<dbReference type="InterPro" id="IPR029062">
    <property type="entry name" value="Class_I_gatase-like"/>
</dbReference>
<dbReference type="PROSITE" id="PS01124">
    <property type="entry name" value="HTH_ARAC_FAMILY_2"/>
    <property type="match status" value="1"/>
</dbReference>
<dbReference type="PANTHER" id="PTHR43130:SF3">
    <property type="entry name" value="HTH-TYPE TRANSCRIPTIONAL REGULATOR RV1931C"/>
    <property type="match status" value="1"/>
</dbReference>
<dbReference type="EMBL" id="QJJV01000017">
    <property type="protein sequence ID" value="PXX12518.1"/>
    <property type="molecule type" value="Genomic_DNA"/>
</dbReference>
<proteinExistence type="predicted"/>
<dbReference type="SMART" id="SM00342">
    <property type="entry name" value="HTH_ARAC"/>
    <property type="match status" value="1"/>
</dbReference>
<evidence type="ECO:0000259" key="3">
    <source>
        <dbReference type="PROSITE" id="PS01124"/>
    </source>
</evidence>
<feature type="domain" description="HTH araC/xylS-type" evidence="3">
    <location>
        <begin position="210"/>
        <end position="308"/>
    </location>
</feature>
<evidence type="ECO:0000313" key="5">
    <source>
        <dbReference type="Proteomes" id="UP000247515"/>
    </source>
</evidence>
<reference evidence="4 5" key="1">
    <citation type="submission" date="2018-05" db="EMBL/GenBank/DDBJ databases">
        <title>Genomic Encyclopedia of Type Strains, Phase IV (KMG-V): Genome sequencing to study the core and pangenomes of soil and plant-associated prokaryotes.</title>
        <authorList>
            <person name="Whitman W."/>
        </authorList>
    </citation>
    <scope>NUCLEOTIDE SEQUENCE [LARGE SCALE GENOMIC DNA]</scope>
    <source>
        <strain evidence="4 5">SIr-6563</strain>
    </source>
</reference>
<organism evidence="4 5">
    <name type="scientific">Paraburkholderia tropica</name>
    <dbReference type="NCBI Taxonomy" id="92647"/>
    <lineage>
        <taxon>Bacteria</taxon>
        <taxon>Pseudomonadati</taxon>
        <taxon>Pseudomonadota</taxon>
        <taxon>Betaproteobacteria</taxon>
        <taxon>Burkholderiales</taxon>
        <taxon>Burkholderiaceae</taxon>
        <taxon>Paraburkholderia</taxon>
    </lineage>
</organism>
<keyword evidence="1" id="KW-0805">Transcription regulation</keyword>
<name>A0ABX5MIW4_9BURK</name>
<accession>A0ABX5MIW4</accession>
<dbReference type="CDD" id="cd03137">
    <property type="entry name" value="GATase1_AraC_1"/>
    <property type="match status" value="1"/>
</dbReference>
<sequence>MHTVGFFVYPGHQILDLAGPFGAFEAAAKVAGRPLYALEVLSRAGGLVPGSGSVAVATGAAGDARVDTLIVAGGDIGPMLEPGEVQSVARLAGRTHRIASVCTGAFLLAEAGLLDGKRATTHWRMAQQLQRSYPTVHVDADRIYIADGGIWSSAGVTAGVDLALALIEADHGVELAREIARELVVYYRRAGGQSQYSPISQMEPESDRIRIALAFARDHLHEPLQIERLAEAAHLSVRQFGRTFRRETGETPAKAVERLRVEAARARLQDGSEPIEYVAQAVGFSDPERMRRAFVKLYGMPPQAIRRLDRSMGKSPAIANEM</sequence>
<dbReference type="SUPFAM" id="SSF46689">
    <property type="entry name" value="Homeodomain-like"/>
    <property type="match status" value="2"/>
</dbReference>
<dbReference type="Gene3D" id="1.10.10.60">
    <property type="entry name" value="Homeodomain-like"/>
    <property type="match status" value="1"/>
</dbReference>
<keyword evidence="5" id="KW-1185">Reference proteome</keyword>